<proteinExistence type="predicted"/>
<dbReference type="SUPFAM" id="SSF55166">
    <property type="entry name" value="Hedgehog/DD-peptidase"/>
    <property type="match status" value="1"/>
</dbReference>
<sequence>MFNILLIIINMVELIDNVPKLVIDCSPQSHISSHFKVSEFLQTSKGERYLNENYKLFCFGHYKNAVRLSLVLEAVRRSLGDTPVVLNSGFRSPLLNARVGGAARSYHLTGCAADLAIAPTPFLRKYFDTLKEFNILSEVIYYTNFIHIAIRDL</sequence>
<dbReference type="Pfam" id="PF08291">
    <property type="entry name" value="Peptidase_M15_3"/>
    <property type="match status" value="1"/>
</dbReference>
<dbReference type="InterPro" id="IPR009045">
    <property type="entry name" value="Zn_M74/Hedgehog-like"/>
</dbReference>
<dbReference type="Gene3D" id="3.30.1380.10">
    <property type="match status" value="1"/>
</dbReference>
<accession>A0A8F5RCS5</accession>
<dbReference type="EMBL" id="MZ089801">
    <property type="protein sequence ID" value="QXN75263.1"/>
    <property type="molecule type" value="Genomic_DNA"/>
</dbReference>
<name>A0A8F5RCS5_9VIRU</name>
<feature type="domain" description="Peptidase M15A C-terminal" evidence="1">
    <location>
        <begin position="55"/>
        <end position="148"/>
    </location>
</feature>
<evidence type="ECO:0000313" key="2">
    <source>
        <dbReference type="EMBL" id="QXN75263.1"/>
    </source>
</evidence>
<protein>
    <recommendedName>
        <fullName evidence="1">Peptidase M15A C-terminal domain-containing protein</fullName>
    </recommendedName>
</protein>
<reference evidence="2" key="1">
    <citation type="submission" date="2021-04" db="EMBL/GenBank/DDBJ databases">
        <title>Genomes of microviruses identified in yellow-bellied marmot fecal samples.</title>
        <authorList>
            <person name="Varsani A."/>
            <person name="Kraberger S."/>
            <person name="Chatterjee A."/>
            <person name="Richet C."/>
            <person name="Fontenele R.S."/>
            <person name="Schmidlin K."/>
            <person name="Blumstein D.T."/>
        </authorList>
    </citation>
    <scope>NUCLEOTIDE SEQUENCE</scope>
    <source>
        <strain evidence="2">Mar55</strain>
    </source>
</reference>
<dbReference type="InterPro" id="IPR013230">
    <property type="entry name" value="Peptidase_M15A_C"/>
</dbReference>
<evidence type="ECO:0000259" key="1">
    <source>
        <dbReference type="Pfam" id="PF08291"/>
    </source>
</evidence>
<organism evidence="2">
    <name type="scientific">Microvirus mar55</name>
    <dbReference type="NCBI Taxonomy" id="2851191"/>
    <lineage>
        <taxon>Viruses</taxon>
        <taxon>Monodnaviria</taxon>
        <taxon>Sangervirae</taxon>
        <taxon>Phixviricota</taxon>
        <taxon>Malgrandaviricetes</taxon>
        <taxon>Petitvirales</taxon>
        <taxon>Microviridae</taxon>
    </lineage>
</organism>